<feature type="region of interest" description="Disordered" evidence="1">
    <location>
        <begin position="149"/>
        <end position="229"/>
    </location>
</feature>
<proteinExistence type="predicted"/>
<accession>D2VG32</accession>
<dbReference type="EMBL" id="GG738869">
    <property type="protein sequence ID" value="EFC44197.1"/>
    <property type="molecule type" value="Genomic_DNA"/>
</dbReference>
<dbReference type="GeneID" id="8856742"/>
<feature type="compositionally biased region" description="Low complexity" evidence="1">
    <location>
        <begin position="349"/>
        <end position="359"/>
    </location>
</feature>
<reference evidence="2 3" key="1">
    <citation type="journal article" date="2010" name="Cell">
        <title>The genome of Naegleria gruberi illuminates early eukaryotic versatility.</title>
        <authorList>
            <person name="Fritz-Laylin L.K."/>
            <person name="Prochnik S.E."/>
            <person name="Ginger M.L."/>
            <person name="Dacks J.B."/>
            <person name="Carpenter M.L."/>
            <person name="Field M.C."/>
            <person name="Kuo A."/>
            <person name="Paredez A."/>
            <person name="Chapman J."/>
            <person name="Pham J."/>
            <person name="Shu S."/>
            <person name="Neupane R."/>
            <person name="Cipriano M."/>
            <person name="Mancuso J."/>
            <person name="Tu H."/>
            <person name="Salamov A."/>
            <person name="Lindquist E."/>
            <person name="Shapiro H."/>
            <person name="Lucas S."/>
            <person name="Grigoriev I.V."/>
            <person name="Cande W.Z."/>
            <person name="Fulton C."/>
            <person name="Rokhsar D.S."/>
            <person name="Dawson S.C."/>
        </authorList>
    </citation>
    <scope>NUCLEOTIDE SEQUENCE [LARGE SCALE GENOMIC DNA]</scope>
    <source>
        <strain evidence="2 3">NEG-M</strain>
    </source>
</reference>
<feature type="region of interest" description="Disordered" evidence="1">
    <location>
        <begin position="99"/>
        <end position="136"/>
    </location>
</feature>
<dbReference type="Proteomes" id="UP000006671">
    <property type="component" value="Unassembled WGS sequence"/>
</dbReference>
<evidence type="ECO:0000313" key="3">
    <source>
        <dbReference type="Proteomes" id="UP000006671"/>
    </source>
</evidence>
<feature type="compositionally biased region" description="Polar residues" evidence="1">
    <location>
        <begin position="46"/>
        <end position="58"/>
    </location>
</feature>
<dbReference type="RefSeq" id="XP_002676941.1">
    <property type="nucleotide sequence ID" value="XM_002676895.1"/>
</dbReference>
<feature type="compositionally biased region" description="Low complexity" evidence="1">
    <location>
        <begin position="115"/>
        <end position="127"/>
    </location>
</feature>
<evidence type="ECO:0000256" key="1">
    <source>
        <dbReference type="SAM" id="MobiDB-lite"/>
    </source>
</evidence>
<dbReference type="InParanoid" id="D2VG32"/>
<sequence length="492" mass="55962">MHSKNNAQFQQASYSKVPPSTAVLLNNETHRTNRDNSPVQKDISDMSGSTGPFVSNNISKEKSQQPPMMLPNLRDLLNESAPPSAHVAETLYPRVQYQQSQPQNGGNFNSRNLHSYYSNTNNNMSSNPMHQQQYPNLGFDKIPAHIQSNSSQQNPLFETSHARYSPPHPQQHVYSTQPPHTIQPSPLQQQHVSRLSPPHDPHPLQPITHQQHLNQSSPPPQQQPMTQQQHINPQVIANRTIQDLERELDYQSRFIVELERQNSELRRELMHVRQQQQQQHVPSQTSSNGSSIVPAGTARMMPIRTKNDPFETANKKRNFADVQPTTVGGSAVTTYLTSSVNDSKKRKTSASSPSASSASNILDSNNNKEISIVDESVDKLNTANMHKYIVKWKGETYVLVSIFKNRTQILNYYVPLYQSQNPDKVCKIVLSNEDYKQLSNENPDTVEKKKHAWRVSVFSLDFYNFVKNFQKKNHQQKASSFIPFDATTQINK</sequence>
<gene>
    <name evidence="2" type="ORF">NAEGRDRAFT_79841</name>
</gene>
<feature type="compositionally biased region" description="Polar residues" evidence="1">
    <location>
        <begin position="99"/>
        <end position="113"/>
    </location>
</feature>
<dbReference type="AlphaFoldDB" id="D2VG32"/>
<dbReference type="OrthoDB" id="10628563at2759"/>
<feature type="region of interest" description="Disordered" evidence="1">
    <location>
        <begin position="338"/>
        <end position="362"/>
    </location>
</feature>
<keyword evidence="3" id="KW-1185">Reference proteome</keyword>
<feature type="compositionally biased region" description="Polar residues" evidence="1">
    <location>
        <begin position="172"/>
        <end position="193"/>
    </location>
</feature>
<dbReference type="KEGG" id="ngr:NAEGRDRAFT_79841"/>
<name>D2VG32_NAEGR</name>
<dbReference type="VEuPathDB" id="AmoebaDB:NAEGRDRAFT_79841"/>
<feature type="region of interest" description="Disordered" evidence="1">
    <location>
        <begin position="28"/>
        <end position="70"/>
    </location>
</feature>
<feature type="region of interest" description="Disordered" evidence="1">
    <location>
        <begin position="271"/>
        <end position="294"/>
    </location>
</feature>
<feature type="compositionally biased region" description="Polar residues" evidence="1">
    <location>
        <begin position="1"/>
        <end position="14"/>
    </location>
</feature>
<organism evidence="3">
    <name type="scientific">Naegleria gruberi</name>
    <name type="common">Amoeba</name>
    <dbReference type="NCBI Taxonomy" id="5762"/>
    <lineage>
        <taxon>Eukaryota</taxon>
        <taxon>Discoba</taxon>
        <taxon>Heterolobosea</taxon>
        <taxon>Tetramitia</taxon>
        <taxon>Eutetramitia</taxon>
        <taxon>Vahlkampfiidae</taxon>
        <taxon>Naegleria</taxon>
    </lineage>
</organism>
<feature type="region of interest" description="Disordered" evidence="1">
    <location>
        <begin position="1"/>
        <end position="20"/>
    </location>
</feature>
<feature type="compositionally biased region" description="Polar residues" evidence="1">
    <location>
        <begin position="280"/>
        <end position="291"/>
    </location>
</feature>
<protein>
    <submittedName>
        <fullName evidence="2">Predicted protein</fullName>
    </submittedName>
</protein>
<evidence type="ECO:0000313" key="2">
    <source>
        <dbReference type="EMBL" id="EFC44197.1"/>
    </source>
</evidence>